<accession>G0JQL5</accession>
<dbReference type="Proteomes" id="UP000009220">
    <property type="component" value="Chromosome"/>
</dbReference>
<name>G0JQL5_9PROT</name>
<dbReference type="AlphaFoldDB" id="G0JQL5"/>
<evidence type="ECO:0000313" key="2">
    <source>
        <dbReference type="Proteomes" id="UP000009220"/>
    </source>
</evidence>
<dbReference type="KEGG" id="afi:Acife_2566"/>
<dbReference type="EMBL" id="CP002985">
    <property type="protein sequence ID" value="AEM48654.1"/>
    <property type="molecule type" value="Genomic_DNA"/>
</dbReference>
<dbReference type="RefSeq" id="WP_014029903.1">
    <property type="nucleotide sequence ID" value="NC_015942.1"/>
</dbReference>
<proteinExistence type="predicted"/>
<organism evidence="1 2">
    <name type="scientific">Acidithiobacillus ferrivorans SS3</name>
    <dbReference type="NCBI Taxonomy" id="743299"/>
    <lineage>
        <taxon>Bacteria</taxon>
        <taxon>Pseudomonadati</taxon>
        <taxon>Pseudomonadota</taxon>
        <taxon>Acidithiobacillia</taxon>
        <taxon>Acidithiobacillales</taxon>
        <taxon>Acidithiobacillaceae</taxon>
        <taxon>Acidithiobacillus</taxon>
    </lineage>
</organism>
<evidence type="ECO:0000313" key="1">
    <source>
        <dbReference type="EMBL" id="AEM48654.1"/>
    </source>
</evidence>
<protein>
    <submittedName>
        <fullName evidence="1">Uncharacterized protein</fullName>
    </submittedName>
</protein>
<sequence length="322" mass="36758">MTGKTEYLEIGTKRKELKKKFRLLKNSQLSWFEAEAKELFELKRLPTRTPESILQQILGKSPNDADKKARTKDYYISNTIGFLSALNSLLTEDFIEAFGFCKKDNELLNYNYHRLVQHLLLDSLVMLNEYSVYVANIEPKYGVGKSNGQHTLTLYQSLRQSIYGQSSFHSFREVEPDLSITIIRQLVELRVRRAFGILGWYDSSKKSLEPLAMSKIFEVLKNHESDIEMAIPLSMIVRINGWSNIFLHSGFKEYGWKHILVTEYLKQFSLGKSPGENGFNVNSGFSTTQATLDSIVNKLESGHPSGAEVIRCTPELVIKNGV</sequence>
<reference evidence="1 2" key="1">
    <citation type="journal article" date="2011" name="J. Bacteriol.">
        <title>Draft genome of the psychrotolerant acidophile Acidithiobacillus ferrivorans SS3.</title>
        <authorList>
            <person name="Liljeqvist M."/>
            <person name="Valdes J."/>
            <person name="Holmes D.S."/>
            <person name="Dopson M."/>
        </authorList>
    </citation>
    <scope>NUCLEOTIDE SEQUENCE [LARGE SCALE GENOMIC DNA]</scope>
    <source>
        <strain evidence="1 2">SS3</strain>
    </source>
</reference>
<gene>
    <name evidence="1" type="ORF">Acife_2566</name>
</gene>
<dbReference type="STRING" id="743299.Acife_2566"/>
<dbReference type="HOGENOM" id="CLU_862294_0_0_6"/>